<gene>
    <name evidence="2" type="ORF">PENSUB_12208</name>
</gene>
<evidence type="ECO:0000256" key="1">
    <source>
        <dbReference type="SAM" id="SignalP"/>
    </source>
</evidence>
<dbReference type="AlphaFoldDB" id="A0A1Q5T0Z3"/>
<name>A0A1Q5T0Z3_9EURO</name>
<accession>A0A1Q5T0Z3</accession>
<evidence type="ECO:0000313" key="3">
    <source>
        <dbReference type="Proteomes" id="UP000186955"/>
    </source>
</evidence>
<reference evidence="2 3" key="1">
    <citation type="submission" date="2016-10" db="EMBL/GenBank/DDBJ databases">
        <title>Genome sequence of the ascomycete fungus Penicillium subrubescens.</title>
        <authorList>
            <person name="De Vries R.P."/>
            <person name="Peng M."/>
            <person name="Dilokpimol A."/>
            <person name="Hilden K."/>
            <person name="Makela M.R."/>
            <person name="Grigoriev I."/>
            <person name="Riley R."/>
            <person name="Granchi Z."/>
        </authorList>
    </citation>
    <scope>NUCLEOTIDE SEQUENCE [LARGE SCALE GENOMIC DNA]</scope>
    <source>
        <strain evidence="2 3">CBS 132785</strain>
    </source>
</reference>
<feature type="chain" id="PRO_5012569921" evidence="1">
    <location>
        <begin position="29"/>
        <end position="52"/>
    </location>
</feature>
<organism evidence="2 3">
    <name type="scientific">Penicillium subrubescens</name>
    <dbReference type="NCBI Taxonomy" id="1316194"/>
    <lineage>
        <taxon>Eukaryota</taxon>
        <taxon>Fungi</taxon>
        <taxon>Dikarya</taxon>
        <taxon>Ascomycota</taxon>
        <taxon>Pezizomycotina</taxon>
        <taxon>Eurotiomycetes</taxon>
        <taxon>Eurotiomycetidae</taxon>
        <taxon>Eurotiales</taxon>
        <taxon>Aspergillaceae</taxon>
        <taxon>Penicillium</taxon>
    </lineage>
</organism>
<sequence length="52" mass="6076">MSFFLVCLAKSYIVIMSWFLQKIVHNEAMRTDPKEIYGWRVYALACSVSVMV</sequence>
<keyword evidence="1" id="KW-0732">Signal</keyword>
<keyword evidence="3" id="KW-1185">Reference proteome</keyword>
<dbReference type="EMBL" id="MNBE01000723">
    <property type="protein sequence ID" value="OKO93929.1"/>
    <property type="molecule type" value="Genomic_DNA"/>
</dbReference>
<proteinExistence type="predicted"/>
<protein>
    <submittedName>
        <fullName evidence="2">Uncharacterized protein</fullName>
    </submittedName>
</protein>
<feature type="signal peptide" evidence="1">
    <location>
        <begin position="1"/>
        <end position="28"/>
    </location>
</feature>
<dbReference type="Proteomes" id="UP000186955">
    <property type="component" value="Unassembled WGS sequence"/>
</dbReference>
<comment type="caution">
    <text evidence="2">The sequence shown here is derived from an EMBL/GenBank/DDBJ whole genome shotgun (WGS) entry which is preliminary data.</text>
</comment>
<evidence type="ECO:0000313" key="2">
    <source>
        <dbReference type="EMBL" id="OKO93929.1"/>
    </source>
</evidence>